<proteinExistence type="inferred from homology"/>
<dbReference type="GO" id="GO:0030246">
    <property type="term" value="F:carbohydrate binding"/>
    <property type="evidence" value="ECO:0007669"/>
    <property type="project" value="UniProtKB-ARBA"/>
</dbReference>
<dbReference type="Gene3D" id="3.40.50.2300">
    <property type="match status" value="2"/>
</dbReference>
<evidence type="ECO:0000259" key="5">
    <source>
        <dbReference type="Pfam" id="PF13407"/>
    </source>
</evidence>
<sequence>MRSRVVRKGVASTLCAVGIAVSACTNGVGGDGDGSSSGSKEVVAAAQERVDAMSVEQPPIEVAPLPGAVEKGLTYGFITCPLPVCRTVTDASVKAAEALGWESKQVETEMTPEGYVAAWDQLLQDPPDVIAFIPFAPDTIVEKQLAKAADLGIPVVSIAPAGDRPSKDGPVSASYNGYPELRESGALMGDVIVADGGSGSNTVFVWDPALSAIWNPIKDGFEEQIKKAGDKPQVLEVSASGIGTALPGQVVSYLQAHPEIKYVAFALADMTVGVPEALQTADLADTVKITSRAPQAANLANVKKGTEWTTIGEEIESNGWRVVDGLARLSLGATPDDQWFEPGGWHQVFTGDNVTQTDESPVTPGSPDVFLAAWNVS</sequence>
<comment type="caution">
    <text evidence="6">The sequence shown here is derived from an EMBL/GenBank/DDBJ whole genome shotgun (WGS) entry which is preliminary data.</text>
</comment>
<comment type="similarity">
    <text evidence="2">Belongs to the bacterial solute-binding protein 2 family.</text>
</comment>
<dbReference type="OrthoDB" id="3614783at2"/>
<feature type="domain" description="Periplasmic binding protein" evidence="5">
    <location>
        <begin position="90"/>
        <end position="330"/>
    </location>
</feature>
<dbReference type="Pfam" id="PF13407">
    <property type="entry name" value="Peripla_BP_4"/>
    <property type="match status" value="1"/>
</dbReference>
<dbReference type="AlphaFoldDB" id="A0A2R7YXI8"/>
<dbReference type="GO" id="GO:0030313">
    <property type="term" value="C:cell envelope"/>
    <property type="evidence" value="ECO:0007669"/>
    <property type="project" value="UniProtKB-SubCell"/>
</dbReference>
<accession>A0A2R7YXI8</accession>
<evidence type="ECO:0000313" key="6">
    <source>
        <dbReference type="EMBL" id="PUA81097.1"/>
    </source>
</evidence>
<dbReference type="InterPro" id="IPR025997">
    <property type="entry name" value="SBP_2_dom"/>
</dbReference>
<dbReference type="PANTHER" id="PTHR46847">
    <property type="entry name" value="D-ALLOSE-BINDING PERIPLASMIC PROTEIN-RELATED"/>
    <property type="match status" value="1"/>
</dbReference>
<dbReference type="PANTHER" id="PTHR46847:SF1">
    <property type="entry name" value="D-ALLOSE-BINDING PERIPLASMIC PROTEIN-RELATED"/>
    <property type="match status" value="1"/>
</dbReference>
<evidence type="ECO:0000313" key="7">
    <source>
        <dbReference type="Proteomes" id="UP000244867"/>
    </source>
</evidence>
<dbReference type="InterPro" id="IPR028082">
    <property type="entry name" value="Peripla_BP_I"/>
</dbReference>
<evidence type="ECO:0000256" key="2">
    <source>
        <dbReference type="ARBA" id="ARBA00007639"/>
    </source>
</evidence>
<keyword evidence="3 4" id="KW-0732">Signal</keyword>
<dbReference type="Proteomes" id="UP000244867">
    <property type="component" value="Unassembled WGS sequence"/>
</dbReference>
<dbReference type="EMBL" id="PYXZ01000004">
    <property type="protein sequence ID" value="PUA81097.1"/>
    <property type="molecule type" value="Genomic_DNA"/>
</dbReference>
<comment type="subcellular location">
    <subcellularLocation>
        <location evidence="1">Cell envelope</location>
    </subcellularLocation>
</comment>
<feature type="signal peptide" evidence="4">
    <location>
        <begin position="1"/>
        <end position="23"/>
    </location>
</feature>
<name>A0A2R7YXI8_9ACTN</name>
<keyword evidence="7" id="KW-1185">Reference proteome</keyword>
<evidence type="ECO:0000256" key="1">
    <source>
        <dbReference type="ARBA" id="ARBA00004196"/>
    </source>
</evidence>
<feature type="chain" id="PRO_5015352640" description="Periplasmic binding protein domain-containing protein" evidence="4">
    <location>
        <begin position="24"/>
        <end position="377"/>
    </location>
</feature>
<organism evidence="6 7">
    <name type="scientific">Nocardioides currus</name>
    <dbReference type="NCBI Taxonomy" id="2133958"/>
    <lineage>
        <taxon>Bacteria</taxon>
        <taxon>Bacillati</taxon>
        <taxon>Actinomycetota</taxon>
        <taxon>Actinomycetes</taxon>
        <taxon>Propionibacteriales</taxon>
        <taxon>Nocardioidaceae</taxon>
        <taxon>Nocardioides</taxon>
    </lineage>
</organism>
<dbReference type="SUPFAM" id="SSF53822">
    <property type="entry name" value="Periplasmic binding protein-like I"/>
    <property type="match status" value="1"/>
</dbReference>
<reference evidence="6 7" key="1">
    <citation type="submission" date="2018-03" db="EMBL/GenBank/DDBJ databases">
        <authorList>
            <person name="Keele B.F."/>
        </authorList>
    </citation>
    <scope>NUCLEOTIDE SEQUENCE [LARGE SCALE GENOMIC DNA]</scope>
    <source>
        <strain evidence="6 7">IB-3</strain>
    </source>
</reference>
<evidence type="ECO:0000256" key="3">
    <source>
        <dbReference type="ARBA" id="ARBA00022729"/>
    </source>
</evidence>
<evidence type="ECO:0000256" key="4">
    <source>
        <dbReference type="SAM" id="SignalP"/>
    </source>
</evidence>
<dbReference type="PROSITE" id="PS51257">
    <property type="entry name" value="PROKAR_LIPOPROTEIN"/>
    <property type="match status" value="1"/>
</dbReference>
<gene>
    <name evidence="6" type="ORF">C7S10_12055</name>
</gene>
<protein>
    <recommendedName>
        <fullName evidence="5">Periplasmic binding protein domain-containing protein</fullName>
    </recommendedName>
</protein>